<comment type="caution">
    <text evidence="4">The sequence shown here is derived from an EMBL/GenBank/DDBJ whole genome shotgun (WGS) entry which is preliminary data.</text>
</comment>
<dbReference type="Gene3D" id="3.90.79.10">
    <property type="entry name" value="Nucleoside Triphosphate Pyrophosphohydrolase"/>
    <property type="match status" value="1"/>
</dbReference>
<proteinExistence type="inferred from homology"/>
<protein>
    <recommendedName>
        <fullName evidence="3">Nudix hydrolase domain-containing protein</fullName>
    </recommendedName>
</protein>
<reference evidence="4 5" key="1">
    <citation type="journal article" date="2024" name="Commun. Biol.">
        <title>Comparative genomic analysis of thermophilic fungi reveals convergent evolutionary adaptations and gene losses.</title>
        <authorList>
            <person name="Steindorff A.S."/>
            <person name="Aguilar-Pontes M.V."/>
            <person name="Robinson A.J."/>
            <person name="Andreopoulos B."/>
            <person name="LaButti K."/>
            <person name="Kuo A."/>
            <person name="Mondo S."/>
            <person name="Riley R."/>
            <person name="Otillar R."/>
            <person name="Haridas S."/>
            <person name="Lipzen A."/>
            <person name="Grimwood J."/>
            <person name="Schmutz J."/>
            <person name="Clum A."/>
            <person name="Reid I.D."/>
            <person name="Moisan M.C."/>
            <person name="Butler G."/>
            <person name="Nguyen T.T.M."/>
            <person name="Dewar K."/>
            <person name="Conant G."/>
            <person name="Drula E."/>
            <person name="Henrissat B."/>
            <person name="Hansel C."/>
            <person name="Singer S."/>
            <person name="Hutchinson M.I."/>
            <person name="de Vries R.P."/>
            <person name="Natvig D.O."/>
            <person name="Powell A.J."/>
            <person name="Tsang A."/>
            <person name="Grigoriev I.V."/>
        </authorList>
    </citation>
    <scope>NUCLEOTIDE SEQUENCE [LARGE SCALE GENOMIC DNA]</scope>
    <source>
        <strain evidence="4 5">ATCC 22073</strain>
    </source>
</reference>
<dbReference type="GeneID" id="98128435"/>
<evidence type="ECO:0000256" key="2">
    <source>
        <dbReference type="RuleBase" id="RU003814"/>
    </source>
</evidence>
<dbReference type="InterPro" id="IPR015797">
    <property type="entry name" value="NUDIX_hydrolase-like_dom_sf"/>
</dbReference>
<dbReference type="Proteomes" id="UP001600064">
    <property type="component" value="Unassembled WGS sequence"/>
</dbReference>
<accession>A0ABR4D2A5</accession>
<dbReference type="InterPro" id="IPR000649">
    <property type="entry name" value="IF-2B-related"/>
</dbReference>
<dbReference type="Pfam" id="PF01008">
    <property type="entry name" value="IF-2B"/>
    <property type="match status" value="1"/>
</dbReference>
<dbReference type="InterPro" id="IPR042529">
    <property type="entry name" value="IF_2B-like_C"/>
</dbReference>
<feature type="domain" description="Nudix hydrolase" evidence="3">
    <location>
        <begin position="15"/>
        <end position="173"/>
    </location>
</feature>
<name>A0ABR4D2A5_9PEZI</name>
<dbReference type="RefSeq" id="XP_070863232.1">
    <property type="nucleotide sequence ID" value="XM_071013791.1"/>
</dbReference>
<organism evidence="4 5">
    <name type="scientific">Remersonia thermophila</name>
    <dbReference type="NCBI Taxonomy" id="72144"/>
    <lineage>
        <taxon>Eukaryota</taxon>
        <taxon>Fungi</taxon>
        <taxon>Dikarya</taxon>
        <taxon>Ascomycota</taxon>
        <taxon>Pezizomycotina</taxon>
        <taxon>Sordariomycetes</taxon>
        <taxon>Sordariomycetidae</taxon>
        <taxon>Sordariales</taxon>
        <taxon>Sordariales incertae sedis</taxon>
        <taxon>Remersonia</taxon>
    </lineage>
</organism>
<dbReference type="SUPFAM" id="SSF100950">
    <property type="entry name" value="NagB/RpiA/CoA transferase-like"/>
    <property type="match status" value="1"/>
</dbReference>
<evidence type="ECO:0000256" key="1">
    <source>
        <dbReference type="ARBA" id="ARBA00007251"/>
    </source>
</evidence>
<dbReference type="PANTHER" id="PTHR43475">
    <property type="entry name" value="METHYLTHIORIBOSE-1-PHOSPHATE ISOMERASE"/>
    <property type="match status" value="1"/>
</dbReference>
<keyword evidence="5" id="KW-1185">Reference proteome</keyword>
<comment type="similarity">
    <text evidence="1 2">Belongs to the eIF-2B alpha/beta/delta subunits family.</text>
</comment>
<evidence type="ECO:0000259" key="3">
    <source>
        <dbReference type="PROSITE" id="PS51462"/>
    </source>
</evidence>
<dbReference type="Pfam" id="PF00293">
    <property type="entry name" value="NUDIX"/>
    <property type="match status" value="1"/>
</dbReference>
<dbReference type="InterPro" id="IPR000086">
    <property type="entry name" value="NUDIX_hydrolase_dom"/>
</dbReference>
<evidence type="ECO:0000313" key="5">
    <source>
        <dbReference type="Proteomes" id="UP001600064"/>
    </source>
</evidence>
<evidence type="ECO:0000313" key="4">
    <source>
        <dbReference type="EMBL" id="KAL2264505.1"/>
    </source>
</evidence>
<dbReference type="PANTHER" id="PTHR43475:SF3">
    <property type="entry name" value="TRANSLATION INITIATION FACTOR EIF-2B SUBUNIT FAMILY PROTEIN (AFU_ORTHOLOGUE AFUA_2G14290)"/>
    <property type="match status" value="1"/>
</dbReference>
<dbReference type="Gene3D" id="3.40.50.10470">
    <property type="entry name" value="Translation initiation factor eif-2b, domain 2"/>
    <property type="match status" value="1"/>
</dbReference>
<dbReference type="InterPro" id="IPR037171">
    <property type="entry name" value="NagB/RpiA_transferase-like"/>
</dbReference>
<dbReference type="SUPFAM" id="SSF55811">
    <property type="entry name" value="Nudix"/>
    <property type="match status" value="1"/>
</dbReference>
<sequence length="570" mass="61983">MATAPTSSDGAKAWKKRSVVSSFLLRGCWTGNIDTSRKPEVTLFERSDKVSTYRKHLAPISGTVETTDPSPLSAALREIREETTLAPPEITLLRQGKPFTFRDSSICREWTVHPFLFGVQPPPASSGAEQPPQPADSKIRIDWEHTRFVWVDPTQAVHDAEAGRIQAVPRLADSLRRVWFEADLGEAAGGVLRAGLHKLATDHESGAAALSEAALKTLSDVVRCLSEHDLHDAGDEREEWKWWWDRIRMAAWHLWKNGRESMGAAILGKVLVVLARMEKAAREAAEDSVPAGAKRKDIWKDLALRAISTPSDEASEPSASVPSAFSDYIIQKFPERIKSREPIAILTLSDSGTVRSCLRHAVDEIKIVLDLRVLESRPLYEGVSLAATLAKHLSSTGDPKFPHKVTLYTDASAALASVNVDVVLLGADRIASSGAVSNKTGSLPAVLAAKHMAPRARVAVVGGTEKIAPPGRPEDHVVEDNGAEQVRRAWGGLHNSDGVRGGAEELQRALSAPSANASAVRTEIPNVFFEWVPPELIDAYVTEAGVWTRERIAEHSVKLGAEVARLLGNL</sequence>
<dbReference type="EMBL" id="JAZGUE010000007">
    <property type="protein sequence ID" value="KAL2264505.1"/>
    <property type="molecule type" value="Genomic_DNA"/>
</dbReference>
<gene>
    <name evidence="4" type="ORF">VTJ83DRAFT_7015</name>
</gene>
<dbReference type="PROSITE" id="PS51462">
    <property type="entry name" value="NUDIX"/>
    <property type="match status" value="1"/>
</dbReference>